<evidence type="ECO:0000313" key="1">
    <source>
        <dbReference type="EMBL" id="PCI30162.1"/>
    </source>
</evidence>
<sequence length="102" mass="11127">MIKALLIDPFLKKVTLITLADKNSTPLQSILQKIDAKTITMPVVFNKDVILSNEKTTLGAPSFVLNGKVIHGKAILCGNDFQGGFRDKTLSQVALLCKVLFL</sequence>
<accession>A0A2A4T9E8</accession>
<organism evidence="1 2">
    <name type="scientific">SAR324 cluster bacterium</name>
    <dbReference type="NCBI Taxonomy" id="2024889"/>
    <lineage>
        <taxon>Bacteria</taxon>
        <taxon>Deltaproteobacteria</taxon>
        <taxon>SAR324 cluster</taxon>
    </lineage>
</organism>
<dbReference type="Proteomes" id="UP000218113">
    <property type="component" value="Unassembled WGS sequence"/>
</dbReference>
<comment type="caution">
    <text evidence="1">The sequence shown here is derived from an EMBL/GenBank/DDBJ whole genome shotgun (WGS) entry which is preliminary data.</text>
</comment>
<dbReference type="AlphaFoldDB" id="A0A2A4T9E8"/>
<gene>
    <name evidence="1" type="ORF">COB67_02435</name>
</gene>
<name>A0A2A4T9E8_9DELT</name>
<evidence type="ECO:0000313" key="2">
    <source>
        <dbReference type="Proteomes" id="UP000218113"/>
    </source>
</evidence>
<proteinExistence type="predicted"/>
<dbReference type="EMBL" id="NVSR01000007">
    <property type="protein sequence ID" value="PCI30162.1"/>
    <property type="molecule type" value="Genomic_DNA"/>
</dbReference>
<reference evidence="2" key="1">
    <citation type="submission" date="2017-08" db="EMBL/GenBank/DDBJ databases">
        <title>A dynamic microbial community with high functional redundancy inhabits the cold, oxic subseafloor aquifer.</title>
        <authorList>
            <person name="Tully B.J."/>
            <person name="Wheat C.G."/>
            <person name="Glazer B.T."/>
            <person name="Huber J.A."/>
        </authorList>
    </citation>
    <scope>NUCLEOTIDE SEQUENCE [LARGE SCALE GENOMIC DNA]</scope>
</reference>
<protein>
    <submittedName>
        <fullName evidence="1">Uncharacterized protein</fullName>
    </submittedName>
</protein>